<dbReference type="Proteomes" id="UP000247409">
    <property type="component" value="Unassembled WGS sequence"/>
</dbReference>
<name>A0A2V3IV62_9FLOR</name>
<feature type="compositionally biased region" description="Low complexity" evidence="1">
    <location>
        <begin position="62"/>
        <end position="74"/>
    </location>
</feature>
<feature type="compositionally biased region" description="Low complexity" evidence="1">
    <location>
        <begin position="269"/>
        <end position="280"/>
    </location>
</feature>
<accession>A0A2V3IV62</accession>
<feature type="region of interest" description="Disordered" evidence="1">
    <location>
        <begin position="62"/>
        <end position="81"/>
    </location>
</feature>
<reference evidence="2 3" key="1">
    <citation type="journal article" date="2018" name="Mol. Biol. Evol.">
        <title>Analysis of the draft genome of the red seaweed Gracilariopsis chorda provides insights into genome size evolution in Rhodophyta.</title>
        <authorList>
            <person name="Lee J."/>
            <person name="Yang E.C."/>
            <person name="Graf L."/>
            <person name="Yang J.H."/>
            <person name="Qiu H."/>
            <person name="Zel Zion U."/>
            <person name="Chan C.X."/>
            <person name="Stephens T.G."/>
            <person name="Weber A.P.M."/>
            <person name="Boo G.H."/>
            <person name="Boo S.M."/>
            <person name="Kim K.M."/>
            <person name="Shin Y."/>
            <person name="Jung M."/>
            <person name="Lee S.J."/>
            <person name="Yim H.S."/>
            <person name="Lee J.H."/>
            <person name="Bhattacharya D."/>
            <person name="Yoon H.S."/>
        </authorList>
    </citation>
    <scope>NUCLEOTIDE SEQUENCE [LARGE SCALE GENOMIC DNA]</scope>
    <source>
        <strain evidence="2 3">SKKU-2015</strain>
        <tissue evidence="2">Whole body</tissue>
    </source>
</reference>
<gene>
    <name evidence="2" type="ORF">BWQ96_04235</name>
</gene>
<evidence type="ECO:0000313" key="3">
    <source>
        <dbReference type="Proteomes" id="UP000247409"/>
    </source>
</evidence>
<feature type="compositionally biased region" description="Polar residues" evidence="1">
    <location>
        <begin position="281"/>
        <end position="291"/>
    </location>
</feature>
<comment type="caution">
    <text evidence="2">The sequence shown here is derived from an EMBL/GenBank/DDBJ whole genome shotgun (WGS) entry which is preliminary data.</text>
</comment>
<dbReference type="EMBL" id="NBIV01000047">
    <property type="protein sequence ID" value="PXF45979.1"/>
    <property type="molecule type" value="Genomic_DNA"/>
</dbReference>
<sequence length="317" mass="34581">MKKEFPSEIMHLKRNLNETYPVLAAAQGGWVSNAFLKEAIQRDKKAAAEAVKQMKKQAANEASGSAAVVQSQASPHSDQVQHSLVHLSNCVDHNKNPCRIDGPSQVQTDALEDNSSDKLRESSGVNICTAEGPGVYINNAVSSDDQNEIDEEYKSDQSSGEDHRDSDAAKNKDNGATGHFDDDESDDAEISSSGLKRKNLLHKHVTDKLSRKPLKHVVRRTEREGNGSDDEFETAQLLILASIDKKQPRVPVKLRSISSTEASNAQKKISTGIQGSSSSIRANQTVESHSASPEPHRQLSSTSCAKRRTDSSRNSAW</sequence>
<keyword evidence="3" id="KW-1185">Reference proteome</keyword>
<feature type="region of interest" description="Disordered" evidence="1">
    <location>
        <begin position="96"/>
        <end position="207"/>
    </location>
</feature>
<feature type="region of interest" description="Disordered" evidence="1">
    <location>
        <begin position="257"/>
        <end position="317"/>
    </location>
</feature>
<feature type="compositionally biased region" description="Basic and acidic residues" evidence="1">
    <location>
        <begin position="152"/>
        <end position="173"/>
    </location>
</feature>
<evidence type="ECO:0000256" key="1">
    <source>
        <dbReference type="SAM" id="MobiDB-lite"/>
    </source>
</evidence>
<protein>
    <submittedName>
        <fullName evidence="2">Uncharacterized protein</fullName>
    </submittedName>
</protein>
<organism evidence="2 3">
    <name type="scientific">Gracilariopsis chorda</name>
    <dbReference type="NCBI Taxonomy" id="448386"/>
    <lineage>
        <taxon>Eukaryota</taxon>
        <taxon>Rhodophyta</taxon>
        <taxon>Florideophyceae</taxon>
        <taxon>Rhodymeniophycidae</taxon>
        <taxon>Gracilariales</taxon>
        <taxon>Gracilariaceae</taxon>
        <taxon>Gracilariopsis</taxon>
    </lineage>
</organism>
<feature type="compositionally biased region" description="Polar residues" evidence="1">
    <location>
        <begin position="257"/>
        <end position="268"/>
    </location>
</feature>
<dbReference type="AlphaFoldDB" id="A0A2V3IV62"/>
<evidence type="ECO:0000313" key="2">
    <source>
        <dbReference type="EMBL" id="PXF45979.1"/>
    </source>
</evidence>
<proteinExistence type="predicted"/>